<reference evidence="6 7" key="1">
    <citation type="submission" date="2018-10" db="EMBL/GenBank/DDBJ databases">
        <title>Genome assembly for a Yunnan-Guizhou Plateau 3E fish, Anabarilius grahami (Regan), and its evolutionary and genetic applications.</title>
        <authorList>
            <person name="Jiang W."/>
        </authorList>
    </citation>
    <scope>NUCLEOTIDE SEQUENCE [LARGE SCALE GENOMIC DNA]</scope>
    <source>
        <strain evidence="6">AG-KIZ</strain>
        <tissue evidence="6">Muscle</tissue>
    </source>
</reference>
<dbReference type="PROSITE" id="PS50022">
    <property type="entry name" value="FA58C_3"/>
    <property type="match status" value="2"/>
</dbReference>
<dbReference type="InterPro" id="IPR013320">
    <property type="entry name" value="ConA-like_dom_sf"/>
</dbReference>
<dbReference type="SUPFAM" id="SSF49785">
    <property type="entry name" value="Galactose-binding domain-like"/>
    <property type="match status" value="2"/>
</dbReference>
<dbReference type="PRINTS" id="PR00020">
    <property type="entry name" value="MAMDOMAIN"/>
</dbReference>
<feature type="domain" description="F5/8 type C" evidence="4">
    <location>
        <begin position="84"/>
        <end position="242"/>
    </location>
</feature>
<dbReference type="PROSITE" id="PS01286">
    <property type="entry name" value="FA58C_2"/>
    <property type="match status" value="2"/>
</dbReference>
<dbReference type="EMBL" id="RJVU01070129">
    <property type="protein sequence ID" value="ROI62493.1"/>
    <property type="molecule type" value="Genomic_DNA"/>
</dbReference>
<dbReference type="PROSITE" id="PS01285">
    <property type="entry name" value="FA58C_1"/>
    <property type="match status" value="1"/>
</dbReference>
<feature type="region of interest" description="Disordered" evidence="2">
    <location>
        <begin position="247"/>
        <end position="276"/>
    </location>
</feature>
<dbReference type="GO" id="GO:0030424">
    <property type="term" value="C:axon"/>
    <property type="evidence" value="ECO:0007669"/>
    <property type="project" value="TreeGrafter"/>
</dbReference>
<feature type="domain" description="MAM" evidence="5">
    <location>
        <begin position="284"/>
        <end position="446"/>
    </location>
</feature>
<evidence type="ECO:0000259" key="4">
    <source>
        <dbReference type="PROSITE" id="PS50022"/>
    </source>
</evidence>
<dbReference type="SMART" id="SM00137">
    <property type="entry name" value="MAM"/>
    <property type="match status" value="1"/>
</dbReference>
<dbReference type="PROSITE" id="PS50060">
    <property type="entry name" value="MAM_2"/>
    <property type="match status" value="1"/>
</dbReference>
<keyword evidence="1" id="KW-1015">Disulfide bond</keyword>
<dbReference type="FunFam" id="2.60.120.260:FF:000013">
    <property type="entry name" value="Neuropilin"/>
    <property type="match status" value="1"/>
</dbReference>
<feature type="domain" description="F5/8 type C" evidence="4">
    <location>
        <begin position="1"/>
        <end position="77"/>
    </location>
</feature>
<evidence type="ECO:0000256" key="2">
    <source>
        <dbReference type="SAM" id="MobiDB-lite"/>
    </source>
</evidence>
<evidence type="ECO:0000256" key="3">
    <source>
        <dbReference type="SAM" id="Phobius"/>
    </source>
</evidence>
<sequence>MTNVSNDVQPYVVQTDTDGETQLLECNWTFLNIFHANTDPSEVVLNRIPQPVLARFVRIRPQTWNNGIALRFELYGCQITDAPCSELQGMLSGLLPDSQISASSVRDLHWVPGAARLVASRSGWFPGPAQPIAGEEWLQVDLGTPKTVRGVITQGARSGEGGTSSENRAFVRKYRLAHSLNGKDWNFVMDSKTSMPKLFEGNTHYDTPELRRFEELPAQFIRIYPERWSPAGIGMRMEVLGCNLPETSTPAVETSKPTHSSSVETTTTQKPSPVTSAALPSHKGLCDFEQGLCGWTLDPDSDLSWALHSSSKSTALGQSQDLSMGSNSLGNYLYIEASPETQGQKARLFSPSVDPDTGPLCLMFSYQLEDQATLRVLLQNKHQEETLLWSLRGDQEPIWKEGRTIIPRSPNEFQVVIEGFFEGTKGHIWIDNIHMSVNTPLEECTQPFAAFPPDMTGGALPGKSEPTIDTLSVPAVLPNWYYIMAGGGAILFLVIVIVMAVSCRHLTARRNQPTMAYYSPHSAHYPNGGVHRSGVTPKLTVWVEKVKKPTVGNGRLFNGKDHINAGFQFPEWSTAETPSEPPVTHVVDKDNTWLYSLDPILLTIIVMSSLGVLLGAVCAGLLLYCTCSYGGLTSRSSTTLENYNFELYDGIKHKVKLNQQRCCSEA</sequence>
<dbReference type="CDD" id="cd06263">
    <property type="entry name" value="MAM"/>
    <property type="match status" value="1"/>
</dbReference>
<dbReference type="SUPFAM" id="SSF49899">
    <property type="entry name" value="Concanavalin A-like lectins/glucanases"/>
    <property type="match status" value="1"/>
</dbReference>
<dbReference type="Pfam" id="PF11980">
    <property type="entry name" value="DUF3481"/>
    <property type="match status" value="1"/>
</dbReference>
<feature type="compositionally biased region" description="Polar residues" evidence="2">
    <location>
        <begin position="247"/>
        <end position="275"/>
    </location>
</feature>
<dbReference type="InterPro" id="IPR000421">
    <property type="entry name" value="FA58C"/>
</dbReference>
<dbReference type="GO" id="GO:0045211">
    <property type="term" value="C:postsynaptic membrane"/>
    <property type="evidence" value="ECO:0007669"/>
    <property type="project" value="TreeGrafter"/>
</dbReference>
<dbReference type="GO" id="GO:0098978">
    <property type="term" value="C:glutamatergic synapse"/>
    <property type="evidence" value="ECO:0007669"/>
    <property type="project" value="TreeGrafter"/>
</dbReference>
<dbReference type="InterPro" id="IPR000998">
    <property type="entry name" value="MAM_dom"/>
</dbReference>
<dbReference type="SMART" id="SM00231">
    <property type="entry name" value="FA58C"/>
    <property type="match status" value="1"/>
</dbReference>
<dbReference type="Pfam" id="PF00629">
    <property type="entry name" value="MAM"/>
    <property type="match status" value="1"/>
</dbReference>
<comment type="caution">
    <text evidence="6">The sequence shown here is derived from an EMBL/GenBank/DDBJ whole genome shotgun (WGS) entry which is preliminary data.</text>
</comment>
<dbReference type="GO" id="GO:0007411">
    <property type="term" value="P:axon guidance"/>
    <property type="evidence" value="ECO:0007669"/>
    <property type="project" value="TreeGrafter"/>
</dbReference>
<evidence type="ECO:0000313" key="7">
    <source>
        <dbReference type="Proteomes" id="UP000281406"/>
    </source>
</evidence>
<dbReference type="PANTHER" id="PTHR46806:SF2">
    <property type="entry name" value="NEUROPILIN-2"/>
    <property type="match status" value="1"/>
</dbReference>
<dbReference type="GO" id="GO:0017154">
    <property type="term" value="F:semaphorin receptor activity"/>
    <property type="evidence" value="ECO:0007669"/>
    <property type="project" value="TreeGrafter"/>
</dbReference>
<keyword evidence="3" id="KW-0472">Membrane</keyword>
<evidence type="ECO:0000259" key="5">
    <source>
        <dbReference type="PROSITE" id="PS50060"/>
    </source>
</evidence>
<name>A0A3N0XL23_ANAGA</name>
<accession>A0A3N0XL23</accession>
<dbReference type="InterPro" id="IPR022579">
    <property type="entry name" value="Neuropilin_C"/>
</dbReference>
<dbReference type="AlphaFoldDB" id="A0A3N0XL23"/>
<keyword evidence="3" id="KW-1133">Transmembrane helix</keyword>
<dbReference type="Gene3D" id="2.60.120.200">
    <property type="match status" value="1"/>
</dbReference>
<dbReference type="Proteomes" id="UP000281406">
    <property type="component" value="Unassembled WGS sequence"/>
</dbReference>
<feature type="transmembrane region" description="Helical" evidence="3">
    <location>
        <begin position="480"/>
        <end position="501"/>
    </location>
</feature>
<protein>
    <submittedName>
        <fullName evidence="6">Neuropilin-2</fullName>
    </submittedName>
</protein>
<dbReference type="CDD" id="cd00057">
    <property type="entry name" value="FA58C"/>
    <property type="match status" value="1"/>
</dbReference>
<keyword evidence="3" id="KW-0812">Transmembrane</keyword>
<feature type="transmembrane region" description="Helical" evidence="3">
    <location>
        <begin position="600"/>
        <end position="624"/>
    </location>
</feature>
<keyword evidence="7" id="KW-1185">Reference proteome</keyword>
<dbReference type="Gene3D" id="2.60.120.260">
    <property type="entry name" value="Galactose-binding domain-like"/>
    <property type="match status" value="2"/>
</dbReference>
<organism evidence="6 7">
    <name type="scientific">Anabarilius grahami</name>
    <name type="common">Kanglang fish</name>
    <name type="synonym">Barilius grahami</name>
    <dbReference type="NCBI Taxonomy" id="495550"/>
    <lineage>
        <taxon>Eukaryota</taxon>
        <taxon>Metazoa</taxon>
        <taxon>Chordata</taxon>
        <taxon>Craniata</taxon>
        <taxon>Vertebrata</taxon>
        <taxon>Euteleostomi</taxon>
        <taxon>Actinopterygii</taxon>
        <taxon>Neopterygii</taxon>
        <taxon>Teleostei</taxon>
        <taxon>Ostariophysi</taxon>
        <taxon>Cypriniformes</taxon>
        <taxon>Xenocyprididae</taxon>
        <taxon>Xenocypridinae</taxon>
        <taxon>Xenocypridinae incertae sedis</taxon>
        <taxon>Anabarilius</taxon>
    </lineage>
</organism>
<dbReference type="InterPro" id="IPR008979">
    <property type="entry name" value="Galactose-bd-like_sf"/>
</dbReference>
<evidence type="ECO:0000313" key="6">
    <source>
        <dbReference type="EMBL" id="ROI62493.1"/>
    </source>
</evidence>
<evidence type="ECO:0000256" key="1">
    <source>
        <dbReference type="ARBA" id="ARBA00023157"/>
    </source>
</evidence>
<proteinExistence type="predicted"/>
<dbReference type="Pfam" id="PF00754">
    <property type="entry name" value="F5_F8_type_C"/>
    <property type="match status" value="2"/>
</dbReference>
<dbReference type="InterPro" id="IPR050633">
    <property type="entry name" value="Neuropilin_MCO_CoagFactor"/>
</dbReference>
<dbReference type="OrthoDB" id="6155811at2759"/>
<dbReference type="PANTHER" id="PTHR46806">
    <property type="entry name" value="F5/8 TYPE C DOMAIN-CONTAINING PROTEIN"/>
    <property type="match status" value="1"/>
</dbReference>
<gene>
    <name evidence="6" type="ORF">DPX16_5166</name>
</gene>